<protein>
    <submittedName>
        <fullName evidence="1">Uncharacterized protein</fullName>
    </submittedName>
</protein>
<evidence type="ECO:0000313" key="1">
    <source>
        <dbReference type="EMBL" id="MDH6213730.1"/>
    </source>
</evidence>
<dbReference type="EMBL" id="JARXVH010000002">
    <property type="protein sequence ID" value="MDH6213730.1"/>
    <property type="molecule type" value="Genomic_DNA"/>
</dbReference>
<name>A0ABT6LCT3_9ACTN</name>
<organism evidence="1 2">
    <name type="scientific">Streptomyces pseudovenezuelae</name>
    <dbReference type="NCBI Taxonomy" id="67350"/>
    <lineage>
        <taxon>Bacteria</taxon>
        <taxon>Bacillati</taxon>
        <taxon>Actinomycetota</taxon>
        <taxon>Actinomycetes</taxon>
        <taxon>Kitasatosporales</taxon>
        <taxon>Streptomycetaceae</taxon>
        <taxon>Streptomyces</taxon>
        <taxon>Streptomyces aurantiacus group</taxon>
    </lineage>
</organism>
<keyword evidence="2" id="KW-1185">Reference proteome</keyword>
<accession>A0ABT6LCT3</accession>
<reference evidence="1 2" key="1">
    <citation type="submission" date="2023-04" db="EMBL/GenBank/DDBJ databases">
        <title>Forest soil microbial communities from Buena Vista Peninsula, Colon Province, Panama.</title>
        <authorList>
            <person name="Bouskill N."/>
        </authorList>
    </citation>
    <scope>NUCLEOTIDE SEQUENCE [LARGE SCALE GENOMIC DNA]</scope>
    <source>
        <strain evidence="1 2">GGS1</strain>
    </source>
</reference>
<comment type="caution">
    <text evidence="1">The sequence shown here is derived from an EMBL/GenBank/DDBJ whole genome shotgun (WGS) entry which is preliminary data.</text>
</comment>
<proteinExistence type="predicted"/>
<dbReference type="Proteomes" id="UP001160499">
    <property type="component" value="Unassembled WGS sequence"/>
</dbReference>
<evidence type="ECO:0000313" key="2">
    <source>
        <dbReference type="Proteomes" id="UP001160499"/>
    </source>
</evidence>
<gene>
    <name evidence="1" type="ORF">M2283_001013</name>
</gene>
<sequence>MAQRRAILSRTTLTVTFALLAPLTLSGCGSNS</sequence>
<dbReference type="PROSITE" id="PS51257">
    <property type="entry name" value="PROKAR_LIPOPROTEIN"/>
    <property type="match status" value="1"/>
</dbReference>